<dbReference type="SMART" id="SM00220">
    <property type="entry name" value="S_TKc"/>
    <property type="match status" value="1"/>
</dbReference>
<gene>
    <name evidence="9" type="ORF">BAY60_30025</name>
</gene>
<feature type="region of interest" description="Disordered" evidence="7">
    <location>
        <begin position="284"/>
        <end position="337"/>
    </location>
</feature>
<dbReference type="AlphaFoldDB" id="A0A2V4AGK7"/>
<accession>A0A2V4AGK7</accession>
<dbReference type="PROSITE" id="PS00107">
    <property type="entry name" value="PROTEIN_KINASE_ATP"/>
    <property type="match status" value="1"/>
</dbReference>
<dbReference type="OrthoDB" id="9762169at2"/>
<evidence type="ECO:0000313" key="10">
    <source>
        <dbReference type="Proteomes" id="UP000249915"/>
    </source>
</evidence>
<dbReference type="PROSITE" id="PS50011">
    <property type="entry name" value="PROTEIN_KINASE_DOM"/>
    <property type="match status" value="1"/>
</dbReference>
<dbReference type="GO" id="GO:0005524">
    <property type="term" value="F:ATP binding"/>
    <property type="evidence" value="ECO:0007669"/>
    <property type="project" value="UniProtKB-UniRule"/>
</dbReference>
<dbReference type="InterPro" id="IPR008271">
    <property type="entry name" value="Ser/Thr_kinase_AS"/>
</dbReference>
<dbReference type="PANTHER" id="PTHR43289">
    <property type="entry name" value="MITOGEN-ACTIVATED PROTEIN KINASE KINASE KINASE 20-RELATED"/>
    <property type="match status" value="1"/>
</dbReference>
<keyword evidence="8" id="KW-0812">Transmembrane</keyword>
<feature type="transmembrane region" description="Helical" evidence="8">
    <location>
        <begin position="342"/>
        <end position="364"/>
    </location>
</feature>
<dbReference type="EMBL" id="MASW01000007">
    <property type="protein sequence ID" value="PXY19054.1"/>
    <property type="molecule type" value="Genomic_DNA"/>
</dbReference>
<dbReference type="InterPro" id="IPR011009">
    <property type="entry name" value="Kinase-like_dom_sf"/>
</dbReference>
<evidence type="ECO:0000256" key="4">
    <source>
        <dbReference type="ARBA" id="ARBA00022741"/>
    </source>
</evidence>
<evidence type="ECO:0000256" key="5">
    <source>
        <dbReference type="ARBA" id="ARBA00022777"/>
    </source>
</evidence>
<feature type="compositionally biased region" description="Pro residues" evidence="7">
    <location>
        <begin position="394"/>
        <end position="407"/>
    </location>
</feature>
<keyword evidence="8" id="KW-1133">Transmembrane helix</keyword>
<dbReference type="SUPFAM" id="SSF56112">
    <property type="entry name" value="Protein kinase-like (PK-like)"/>
    <property type="match status" value="1"/>
</dbReference>
<dbReference type="InterPro" id="IPR000719">
    <property type="entry name" value="Prot_kinase_dom"/>
</dbReference>
<evidence type="ECO:0000256" key="8">
    <source>
        <dbReference type="SAM" id="Phobius"/>
    </source>
</evidence>
<feature type="compositionally biased region" description="Basic and acidic residues" evidence="7">
    <location>
        <begin position="515"/>
        <end position="528"/>
    </location>
</feature>
<keyword evidence="6" id="KW-0067">ATP-binding</keyword>
<keyword evidence="2 9" id="KW-0723">Serine/threonine-protein kinase</keyword>
<keyword evidence="8" id="KW-0472">Membrane</keyword>
<feature type="region of interest" description="Disordered" evidence="7">
    <location>
        <begin position="508"/>
        <end position="534"/>
    </location>
</feature>
<feature type="region of interest" description="Disordered" evidence="7">
    <location>
        <begin position="371"/>
        <end position="414"/>
    </location>
</feature>
<dbReference type="Pfam" id="PF00069">
    <property type="entry name" value="Pkinase"/>
    <property type="match status" value="1"/>
</dbReference>
<evidence type="ECO:0000256" key="3">
    <source>
        <dbReference type="ARBA" id="ARBA00022679"/>
    </source>
</evidence>
<sequence>MSDDEGRLVAGRYRLLSRIGSGAMGVVWRAVDDRLDRTVAVKQLLLPPGLNETEGEKARQRAFREGRIAARLQHPNAISVYNVADHEGAPVLVMEYLPSHSLSAVLAERGTLPPVEVARIGAQVASALVAAHAAGVIHRDVKPGNILLGTDGVTKITDFGISRAAGDITVTSTGLLAGTPAFLSPEAARGAEPGPASDVFSLGATLYAAVEGVPPFGNTENEIALLHTVATGQVIPPRQAGPLTPQLEAMLRAEPSARPTMQQVAEGLQAVAEGRMPIVPPAAEPPTLPATMAAAPPRRPATRVDMRPATGMSHPAPPPQAPPAGVRPSPDGRRPQRSTRRIALTALAVLAAAAIGILVAELIVNADDGEPTAGRTPAGGSASSSVELSSPPTEQQPPPSSPAPEPAPEVSEGELEQAVADYYALVPGDTESAWERLGPGLQAQGRESYDRFWGEIKKVEIVSGPRALDDETVRVGLEFTVGGGDVYREAHRLGMVIVDGTPLIDSDEVLSSRKVKGDEGRGGDRDKPGEDDDN</sequence>
<dbReference type="EC" id="2.7.11.1" evidence="1"/>
<proteinExistence type="predicted"/>
<feature type="compositionally biased region" description="Low complexity" evidence="7">
    <location>
        <begin position="381"/>
        <end position="393"/>
    </location>
</feature>
<comment type="caution">
    <text evidence="9">The sequence shown here is derived from an EMBL/GenBank/DDBJ whole genome shotgun (WGS) entry which is preliminary data.</text>
</comment>
<dbReference type="CDD" id="cd14014">
    <property type="entry name" value="STKc_PknB_like"/>
    <property type="match status" value="1"/>
</dbReference>
<dbReference type="Gene3D" id="1.10.510.10">
    <property type="entry name" value="Transferase(Phosphotransferase) domain 1"/>
    <property type="match status" value="1"/>
</dbReference>
<dbReference type="RefSeq" id="WP_112284982.1">
    <property type="nucleotide sequence ID" value="NZ_MASW01000007.1"/>
</dbReference>
<dbReference type="Proteomes" id="UP000249915">
    <property type="component" value="Unassembled WGS sequence"/>
</dbReference>
<organism evidence="9 10">
    <name type="scientific">Prauserella muralis</name>
    <dbReference type="NCBI Taxonomy" id="588067"/>
    <lineage>
        <taxon>Bacteria</taxon>
        <taxon>Bacillati</taxon>
        <taxon>Actinomycetota</taxon>
        <taxon>Actinomycetes</taxon>
        <taxon>Pseudonocardiales</taxon>
        <taxon>Pseudonocardiaceae</taxon>
        <taxon>Prauserella</taxon>
    </lineage>
</organism>
<evidence type="ECO:0000313" key="9">
    <source>
        <dbReference type="EMBL" id="PXY19054.1"/>
    </source>
</evidence>
<dbReference type="Gene3D" id="3.30.200.20">
    <property type="entry name" value="Phosphorylase Kinase, domain 1"/>
    <property type="match status" value="1"/>
</dbReference>
<dbReference type="GO" id="GO:0004674">
    <property type="term" value="F:protein serine/threonine kinase activity"/>
    <property type="evidence" value="ECO:0007669"/>
    <property type="project" value="UniProtKB-KW"/>
</dbReference>
<keyword evidence="10" id="KW-1185">Reference proteome</keyword>
<evidence type="ECO:0000256" key="6">
    <source>
        <dbReference type="ARBA" id="ARBA00022840"/>
    </source>
</evidence>
<dbReference type="PROSITE" id="PS00108">
    <property type="entry name" value="PROTEIN_KINASE_ST"/>
    <property type="match status" value="1"/>
</dbReference>
<keyword evidence="5 9" id="KW-0418">Kinase</keyword>
<dbReference type="InterPro" id="IPR017441">
    <property type="entry name" value="Protein_kinase_ATP_BS"/>
</dbReference>
<evidence type="ECO:0000256" key="2">
    <source>
        <dbReference type="ARBA" id="ARBA00022527"/>
    </source>
</evidence>
<name>A0A2V4AGK7_9PSEU</name>
<protein>
    <recommendedName>
        <fullName evidence="1">non-specific serine/threonine protein kinase</fullName>
        <ecNumber evidence="1">2.7.11.1</ecNumber>
    </recommendedName>
</protein>
<reference evidence="9 10" key="1">
    <citation type="submission" date="2016-07" db="EMBL/GenBank/DDBJ databases">
        <title>Draft genome sequence of Prauserella muralis DSM 45305, isolated from a mould-covered wall in an indoor environment.</title>
        <authorList>
            <person name="Ruckert C."/>
            <person name="Albersmeier A."/>
            <person name="Jiang C.-L."/>
            <person name="Jiang Y."/>
            <person name="Kalinowski J."/>
            <person name="Schneider O."/>
            <person name="Winkler A."/>
            <person name="Zotchev S.B."/>
        </authorList>
    </citation>
    <scope>NUCLEOTIDE SEQUENCE [LARGE SCALE GENOMIC DNA]</scope>
    <source>
        <strain evidence="9 10">DSM 45305</strain>
    </source>
</reference>
<evidence type="ECO:0000256" key="1">
    <source>
        <dbReference type="ARBA" id="ARBA00012513"/>
    </source>
</evidence>
<keyword evidence="3" id="KW-0808">Transferase</keyword>
<evidence type="ECO:0000256" key="7">
    <source>
        <dbReference type="SAM" id="MobiDB-lite"/>
    </source>
</evidence>
<dbReference type="PANTHER" id="PTHR43289:SF6">
    <property type="entry name" value="SERINE_THREONINE-PROTEIN KINASE NEKL-3"/>
    <property type="match status" value="1"/>
</dbReference>
<keyword evidence="4" id="KW-0547">Nucleotide-binding</keyword>